<evidence type="ECO:0000256" key="3">
    <source>
        <dbReference type="ARBA" id="ARBA00022801"/>
    </source>
</evidence>
<dbReference type="Gene3D" id="3.40.1350.10">
    <property type="match status" value="1"/>
</dbReference>
<dbReference type="Proteomes" id="UP000028002">
    <property type="component" value="Unassembled WGS sequence"/>
</dbReference>
<reference evidence="5 6" key="1">
    <citation type="submission" date="2014-03" db="EMBL/GenBank/DDBJ databases">
        <title>Draft Genome of Photorhabdus temperata Meg1.</title>
        <authorList>
            <person name="Hurst S.G.IV."/>
            <person name="Morris K."/>
            <person name="Thomas K."/>
            <person name="Tisa L.S."/>
        </authorList>
    </citation>
    <scope>NUCLEOTIDE SEQUENCE [LARGE SCALE GENOMIC DNA]</scope>
    <source>
        <strain evidence="5 6">Meg1</strain>
    </source>
</reference>
<protein>
    <submittedName>
        <fullName evidence="5">VRR-NUC domain-containing protein</fullName>
    </submittedName>
</protein>
<dbReference type="GO" id="GO:0004518">
    <property type="term" value="F:nuclease activity"/>
    <property type="evidence" value="ECO:0007669"/>
    <property type="project" value="UniProtKB-KW"/>
</dbReference>
<dbReference type="AlphaFoldDB" id="A0A081RW00"/>
<evidence type="ECO:0000313" key="6">
    <source>
        <dbReference type="Proteomes" id="UP000028002"/>
    </source>
</evidence>
<keyword evidence="3" id="KW-0378">Hydrolase</keyword>
<name>A0A081RW00_PHOTE</name>
<comment type="caution">
    <text evidence="5">The sequence shown here is derived from an EMBL/GenBank/DDBJ whole genome shotgun (WGS) entry which is preliminary data.</text>
</comment>
<dbReference type="SMART" id="SM00990">
    <property type="entry name" value="VRR_NUC"/>
    <property type="match status" value="1"/>
</dbReference>
<dbReference type="InterPro" id="IPR014883">
    <property type="entry name" value="VRR_NUC"/>
</dbReference>
<dbReference type="RefSeq" id="WP_036839575.1">
    <property type="nucleotide sequence ID" value="NZ_CAWLUD010000040.1"/>
</dbReference>
<accession>A0A081RW00</accession>
<organism evidence="5 6">
    <name type="scientific">Photorhabdus temperata subsp. temperata Meg1</name>
    <dbReference type="NCBI Taxonomy" id="1393735"/>
    <lineage>
        <taxon>Bacteria</taxon>
        <taxon>Pseudomonadati</taxon>
        <taxon>Pseudomonadota</taxon>
        <taxon>Gammaproteobacteria</taxon>
        <taxon>Enterobacterales</taxon>
        <taxon>Morganellaceae</taxon>
        <taxon>Photorhabdus</taxon>
    </lineage>
</organism>
<evidence type="ECO:0000256" key="1">
    <source>
        <dbReference type="ARBA" id="ARBA00001946"/>
    </source>
</evidence>
<evidence type="ECO:0000256" key="2">
    <source>
        <dbReference type="ARBA" id="ARBA00022722"/>
    </source>
</evidence>
<keyword evidence="2" id="KW-0540">Nuclease</keyword>
<dbReference type="GO" id="GO:0003676">
    <property type="term" value="F:nucleic acid binding"/>
    <property type="evidence" value="ECO:0007669"/>
    <property type="project" value="InterPro"/>
</dbReference>
<evidence type="ECO:0000313" key="5">
    <source>
        <dbReference type="EMBL" id="KER02853.1"/>
    </source>
</evidence>
<feature type="domain" description="VRR-NUC" evidence="4">
    <location>
        <begin position="4"/>
        <end position="84"/>
    </location>
</feature>
<evidence type="ECO:0000259" key="4">
    <source>
        <dbReference type="SMART" id="SM00990"/>
    </source>
</evidence>
<proteinExistence type="predicted"/>
<dbReference type="InterPro" id="IPR011856">
    <property type="entry name" value="tRNA_endonuc-like_dom_sf"/>
</dbReference>
<dbReference type="EMBL" id="JGVH01000040">
    <property type="protein sequence ID" value="KER02853.1"/>
    <property type="molecule type" value="Genomic_DNA"/>
</dbReference>
<sequence length="89" mass="9990">MAYIREDRIEKHLVKAVQQAGGIAYKFASPGRRSVPDRLVILPGGRIIFVECKAPGQQPRHDQLRVHDKLRALGCEVFVLDSKNLEGIL</sequence>
<gene>
    <name evidence="5" type="ORF">MEG1DRAFT_02582</name>
</gene>
<dbReference type="GO" id="GO:0016788">
    <property type="term" value="F:hydrolase activity, acting on ester bonds"/>
    <property type="evidence" value="ECO:0007669"/>
    <property type="project" value="InterPro"/>
</dbReference>
<comment type="cofactor">
    <cofactor evidence="1">
        <name>Mg(2+)</name>
        <dbReference type="ChEBI" id="CHEBI:18420"/>
    </cofactor>
</comment>